<reference evidence="2 3" key="1">
    <citation type="submission" date="2018-04" db="EMBL/GenBank/DDBJ databases">
        <title>WGS assembly of Panicum hallii var. hallii HAL2.</title>
        <authorList>
            <person name="Lovell J."/>
            <person name="Jenkins J."/>
            <person name="Lowry D."/>
            <person name="Mamidi S."/>
            <person name="Sreedasyam A."/>
            <person name="Weng X."/>
            <person name="Barry K."/>
            <person name="Bonette J."/>
            <person name="Campitelli B."/>
            <person name="Daum C."/>
            <person name="Gordon S."/>
            <person name="Gould B."/>
            <person name="Lipzen A."/>
            <person name="MacQueen A."/>
            <person name="Palacio-Mejia J."/>
            <person name="Plott C."/>
            <person name="Shakirov E."/>
            <person name="Shu S."/>
            <person name="Yoshinaga Y."/>
            <person name="Zane M."/>
            <person name="Rokhsar D."/>
            <person name="Grimwood J."/>
            <person name="Schmutz J."/>
            <person name="Juenger T."/>
        </authorList>
    </citation>
    <scope>NUCLEOTIDE SEQUENCE [LARGE SCALE GENOMIC DNA]</scope>
    <source>
        <strain evidence="3">cv. HAL2</strain>
    </source>
</reference>
<feature type="region of interest" description="Disordered" evidence="1">
    <location>
        <begin position="38"/>
        <end position="58"/>
    </location>
</feature>
<name>A0A2T7CV47_9POAL</name>
<keyword evidence="3" id="KW-1185">Reference proteome</keyword>
<dbReference type="AlphaFoldDB" id="A0A2T7CV47"/>
<dbReference type="Proteomes" id="UP000244336">
    <property type="component" value="Chromosome 7"/>
</dbReference>
<organism evidence="2 3">
    <name type="scientific">Panicum hallii var. hallii</name>
    <dbReference type="NCBI Taxonomy" id="1504633"/>
    <lineage>
        <taxon>Eukaryota</taxon>
        <taxon>Viridiplantae</taxon>
        <taxon>Streptophyta</taxon>
        <taxon>Embryophyta</taxon>
        <taxon>Tracheophyta</taxon>
        <taxon>Spermatophyta</taxon>
        <taxon>Magnoliopsida</taxon>
        <taxon>Liliopsida</taxon>
        <taxon>Poales</taxon>
        <taxon>Poaceae</taxon>
        <taxon>PACMAD clade</taxon>
        <taxon>Panicoideae</taxon>
        <taxon>Panicodae</taxon>
        <taxon>Paniceae</taxon>
        <taxon>Panicinae</taxon>
        <taxon>Panicum</taxon>
        <taxon>Panicum sect. Panicum</taxon>
    </lineage>
</organism>
<evidence type="ECO:0000256" key="1">
    <source>
        <dbReference type="SAM" id="MobiDB-lite"/>
    </source>
</evidence>
<accession>A0A2T7CV47</accession>
<evidence type="ECO:0000313" key="3">
    <source>
        <dbReference type="Proteomes" id="UP000244336"/>
    </source>
</evidence>
<gene>
    <name evidence="2" type="ORF">GQ55_7G145200</name>
</gene>
<protein>
    <submittedName>
        <fullName evidence="2">Uncharacterized protein</fullName>
    </submittedName>
</protein>
<evidence type="ECO:0000313" key="2">
    <source>
        <dbReference type="EMBL" id="PUZ47204.1"/>
    </source>
</evidence>
<proteinExistence type="predicted"/>
<dbReference type="Gramene" id="PUZ47204">
    <property type="protein sequence ID" value="PUZ47204"/>
    <property type="gene ID" value="GQ55_7G145200"/>
</dbReference>
<sequence length="58" mass="6795">MPTALRHSILPLPDSLSRPNHLRRHKSIIYFLHRNNVTSQRKRKDHPRTIGMGGTRKT</sequence>
<dbReference type="EMBL" id="CM009755">
    <property type="protein sequence ID" value="PUZ47204.1"/>
    <property type="molecule type" value="Genomic_DNA"/>
</dbReference>